<protein>
    <submittedName>
        <fullName evidence="4">Prepilin-type N-terminal cleavage/methylation domain-containing protein</fullName>
    </submittedName>
</protein>
<evidence type="ECO:0000313" key="5">
    <source>
        <dbReference type="Proteomes" id="UP000659496"/>
    </source>
</evidence>
<keyword evidence="3" id="KW-0812">Transmembrane</keyword>
<keyword evidence="2" id="KW-0178">Competence</keyword>
<comment type="caution">
    <text evidence="4">The sequence shown here is derived from an EMBL/GenBank/DDBJ whole genome shotgun (WGS) entry which is preliminary data.</text>
</comment>
<dbReference type="RefSeq" id="WP_191690912.1">
    <property type="nucleotide sequence ID" value="NZ_JACSQY010000009.1"/>
</dbReference>
<evidence type="ECO:0000256" key="1">
    <source>
        <dbReference type="ARBA" id="ARBA00004241"/>
    </source>
</evidence>
<proteinExistence type="predicted"/>
<comment type="subcellular location">
    <subcellularLocation>
        <location evidence="1">Cell surface</location>
    </subcellularLocation>
</comment>
<gene>
    <name evidence="4" type="ORF">H9659_12260</name>
</gene>
<dbReference type="EMBL" id="JACSQY010000009">
    <property type="protein sequence ID" value="MBD7909099.1"/>
    <property type="molecule type" value="Genomic_DNA"/>
</dbReference>
<dbReference type="InterPro" id="IPR012902">
    <property type="entry name" value="N_methyl_site"/>
</dbReference>
<keyword evidence="5" id="KW-1185">Reference proteome</keyword>
<sequence length="447" mass="49339">MAKKRLGQDGLSLVELLAALVIASLLIVLISSVLTSTLKFNNGTQDTIHLRQESNKIITQIRNSHQNNGEICYQNLLDNGDISMKLTLDHINIGKYSCLQAVSTNDLAVMFTLSNESDKDYTLSTVVEGRERTPISIAIPDKKEDGDFVDMLDLHDVFVYGSNLFISGSSPLNSATNGSGSVVINNLNKKNLEFVGDNRISVQKIYIDKLGNEVVFKSSTHLGEAKKTELVTINGNVILNNGGAKIYGDTIYINGDVTFTDSSVIEGKKIIINGNVVFKNWSAEMKANEIYISGVVRNETSNTKNIVGTLKDYKNLKKDQIPEHPSISIPTFREDSWYSKNGYETRTNGNLSNDIRIYSPGNFKLDNWQPNKKNVVIISKGDIELNNFGGSELTGILFAPQGKVTFVGQAFKGIVITRDGFSTGSNPSITYMNIREFIKENDPVPFQ</sequence>
<keyword evidence="3" id="KW-1133">Transmembrane helix</keyword>
<dbReference type="NCBIfam" id="TIGR02532">
    <property type="entry name" value="IV_pilin_GFxxxE"/>
    <property type="match status" value="1"/>
</dbReference>
<organism evidence="4 5">
    <name type="scientific">Sporosarcina gallistercoris</name>
    <dbReference type="NCBI Taxonomy" id="2762245"/>
    <lineage>
        <taxon>Bacteria</taxon>
        <taxon>Bacillati</taxon>
        <taxon>Bacillota</taxon>
        <taxon>Bacilli</taxon>
        <taxon>Bacillales</taxon>
        <taxon>Caryophanaceae</taxon>
        <taxon>Sporosarcina</taxon>
    </lineage>
</organism>
<evidence type="ECO:0000256" key="3">
    <source>
        <dbReference type="SAM" id="Phobius"/>
    </source>
</evidence>
<evidence type="ECO:0000313" key="4">
    <source>
        <dbReference type="EMBL" id="MBD7909099.1"/>
    </source>
</evidence>
<feature type="transmembrane region" description="Helical" evidence="3">
    <location>
        <begin position="12"/>
        <end position="34"/>
    </location>
</feature>
<accession>A0ABR8PM12</accession>
<reference evidence="4 5" key="1">
    <citation type="submission" date="2020-08" db="EMBL/GenBank/DDBJ databases">
        <title>A Genomic Blueprint of the Chicken Gut Microbiome.</title>
        <authorList>
            <person name="Gilroy R."/>
            <person name="Ravi A."/>
            <person name="Getino M."/>
            <person name="Pursley I."/>
            <person name="Horton D.L."/>
            <person name="Alikhan N.-F."/>
            <person name="Baker D."/>
            <person name="Gharbi K."/>
            <person name="Hall N."/>
            <person name="Watson M."/>
            <person name="Adriaenssens E.M."/>
            <person name="Foster-Nyarko E."/>
            <person name="Jarju S."/>
            <person name="Secka A."/>
            <person name="Antonio M."/>
            <person name="Oren A."/>
            <person name="Chaudhuri R."/>
            <person name="La Ragione R.M."/>
            <person name="Hildebrand F."/>
            <person name="Pallen M.J."/>
        </authorList>
    </citation>
    <scope>NUCLEOTIDE SEQUENCE [LARGE SCALE GENOMIC DNA]</scope>
    <source>
        <strain evidence="4 5">Sa3CUA8</strain>
    </source>
</reference>
<dbReference type="Proteomes" id="UP000659496">
    <property type="component" value="Unassembled WGS sequence"/>
</dbReference>
<name>A0ABR8PM12_9BACL</name>
<evidence type="ECO:0000256" key="2">
    <source>
        <dbReference type="ARBA" id="ARBA00023287"/>
    </source>
</evidence>
<keyword evidence="3" id="KW-0472">Membrane</keyword>